<sequence>MKKEEEEKRMLGIDSREGFYGFFGEGRKKEEERMEEEEEETAKNENRPEKVFLSDC</sequence>
<feature type="region of interest" description="Disordered" evidence="1">
    <location>
        <begin position="27"/>
        <end position="56"/>
    </location>
</feature>
<feature type="non-terminal residue" evidence="2">
    <location>
        <position position="56"/>
    </location>
</feature>
<protein>
    <submittedName>
        <fullName evidence="2">Uncharacterized protein</fullName>
    </submittedName>
</protein>
<dbReference type="Proteomes" id="UP000184063">
    <property type="component" value="Unassembled WGS sequence"/>
</dbReference>
<evidence type="ECO:0000313" key="2">
    <source>
        <dbReference type="EMBL" id="OJZ92701.1"/>
    </source>
</evidence>
<dbReference type="EMBL" id="KV878236">
    <property type="protein sequence ID" value="OJZ92701.1"/>
    <property type="molecule type" value="Genomic_DNA"/>
</dbReference>
<feature type="compositionally biased region" description="Basic and acidic residues" evidence="1">
    <location>
        <begin position="41"/>
        <end position="56"/>
    </location>
</feature>
<evidence type="ECO:0000256" key="1">
    <source>
        <dbReference type="SAM" id="MobiDB-lite"/>
    </source>
</evidence>
<gene>
    <name evidence="2" type="ORF">ASPFODRAFT_40140</name>
</gene>
<organism evidence="2 3">
    <name type="scientific">Aspergillus luchuensis (strain CBS 106.47)</name>
    <dbReference type="NCBI Taxonomy" id="1137211"/>
    <lineage>
        <taxon>Eukaryota</taxon>
        <taxon>Fungi</taxon>
        <taxon>Dikarya</taxon>
        <taxon>Ascomycota</taxon>
        <taxon>Pezizomycotina</taxon>
        <taxon>Eurotiomycetes</taxon>
        <taxon>Eurotiomycetidae</taxon>
        <taxon>Eurotiales</taxon>
        <taxon>Aspergillaceae</taxon>
        <taxon>Aspergillus</taxon>
        <taxon>Aspergillus subgen. Circumdati</taxon>
    </lineage>
</organism>
<proteinExistence type="predicted"/>
<accession>A0A1M3U115</accession>
<dbReference type="AlphaFoldDB" id="A0A1M3U115"/>
<reference evidence="3" key="1">
    <citation type="journal article" date="2017" name="Genome Biol.">
        <title>Comparative genomics reveals high biological diversity and specific adaptations in the industrially and medically important fungal genus Aspergillus.</title>
        <authorList>
            <person name="de Vries R.P."/>
            <person name="Riley R."/>
            <person name="Wiebenga A."/>
            <person name="Aguilar-Osorio G."/>
            <person name="Amillis S."/>
            <person name="Uchima C.A."/>
            <person name="Anderluh G."/>
            <person name="Asadollahi M."/>
            <person name="Askin M."/>
            <person name="Barry K."/>
            <person name="Battaglia E."/>
            <person name="Bayram O."/>
            <person name="Benocci T."/>
            <person name="Braus-Stromeyer S.A."/>
            <person name="Caldana C."/>
            <person name="Canovas D."/>
            <person name="Cerqueira G.C."/>
            <person name="Chen F."/>
            <person name="Chen W."/>
            <person name="Choi C."/>
            <person name="Clum A."/>
            <person name="Dos Santos R.A."/>
            <person name="Damasio A.R."/>
            <person name="Diallinas G."/>
            <person name="Emri T."/>
            <person name="Fekete E."/>
            <person name="Flipphi M."/>
            <person name="Freyberg S."/>
            <person name="Gallo A."/>
            <person name="Gournas C."/>
            <person name="Habgood R."/>
            <person name="Hainaut M."/>
            <person name="Harispe M.L."/>
            <person name="Henrissat B."/>
            <person name="Hilden K.S."/>
            <person name="Hope R."/>
            <person name="Hossain A."/>
            <person name="Karabika E."/>
            <person name="Karaffa L."/>
            <person name="Karanyi Z."/>
            <person name="Krasevec N."/>
            <person name="Kuo A."/>
            <person name="Kusch H."/>
            <person name="LaButti K."/>
            <person name="Lagendijk E.L."/>
            <person name="Lapidus A."/>
            <person name="Levasseur A."/>
            <person name="Lindquist E."/>
            <person name="Lipzen A."/>
            <person name="Logrieco A.F."/>
            <person name="MacCabe A."/>
            <person name="Maekelae M.R."/>
            <person name="Malavazi I."/>
            <person name="Melin P."/>
            <person name="Meyer V."/>
            <person name="Mielnichuk N."/>
            <person name="Miskei M."/>
            <person name="Molnar A.P."/>
            <person name="Mule G."/>
            <person name="Ngan C.Y."/>
            <person name="Orejas M."/>
            <person name="Orosz E."/>
            <person name="Ouedraogo J.P."/>
            <person name="Overkamp K.M."/>
            <person name="Park H.-S."/>
            <person name="Perrone G."/>
            <person name="Piumi F."/>
            <person name="Punt P.J."/>
            <person name="Ram A.F."/>
            <person name="Ramon A."/>
            <person name="Rauscher S."/>
            <person name="Record E."/>
            <person name="Riano-Pachon D.M."/>
            <person name="Robert V."/>
            <person name="Roehrig J."/>
            <person name="Ruller R."/>
            <person name="Salamov A."/>
            <person name="Salih N.S."/>
            <person name="Samson R.A."/>
            <person name="Sandor E."/>
            <person name="Sanguinetti M."/>
            <person name="Schuetze T."/>
            <person name="Sepcic K."/>
            <person name="Shelest E."/>
            <person name="Sherlock G."/>
            <person name="Sophianopoulou V."/>
            <person name="Squina F.M."/>
            <person name="Sun H."/>
            <person name="Susca A."/>
            <person name="Todd R.B."/>
            <person name="Tsang A."/>
            <person name="Unkles S.E."/>
            <person name="van de Wiele N."/>
            <person name="van Rossen-Uffink D."/>
            <person name="Oliveira J.V."/>
            <person name="Vesth T.C."/>
            <person name="Visser J."/>
            <person name="Yu J.-H."/>
            <person name="Zhou M."/>
            <person name="Andersen M.R."/>
            <person name="Archer D.B."/>
            <person name="Baker S.E."/>
            <person name="Benoit I."/>
            <person name="Brakhage A.A."/>
            <person name="Braus G.H."/>
            <person name="Fischer R."/>
            <person name="Frisvad J.C."/>
            <person name="Goldman G.H."/>
            <person name="Houbraken J."/>
            <person name="Oakley B."/>
            <person name="Pocsi I."/>
            <person name="Scazzocchio C."/>
            <person name="Seiboth B."/>
            <person name="vanKuyk P.A."/>
            <person name="Wortman J."/>
            <person name="Dyer P.S."/>
            <person name="Grigoriev I.V."/>
        </authorList>
    </citation>
    <scope>NUCLEOTIDE SEQUENCE [LARGE SCALE GENOMIC DNA]</scope>
    <source>
        <strain evidence="3">CBS 106.47</strain>
    </source>
</reference>
<evidence type="ECO:0000313" key="3">
    <source>
        <dbReference type="Proteomes" id="UP000184063"/>
    </source>
</evidence>
<dbReference type="VEuPathDB" id="FungiDB:ASPFODRAFT_40140"/>
<name>A0A1M3U115_ASPLC</name>